<proteinExistence type="predicted"/>
<evidence type="ECO:0000256" key="1">
    <source>
        <dbReference type="SAM" id="MobiDB-lite"/>
    </source>
</evidence>
<dbReference type="VEuPathDB" id="FungiDB:TREMEDRAFT_71222"/>
<feature type="region of interest" description="Disordered" evidence="1">
    <location>
        <begin position="97"/>
        <end position="132"/>
    </location>
</feature>
<accession>A0A4Q1BN40</accession>
<evidence type="ECO:0000313" key="2">
    <source>
        <dbReference type="EMBL" id="RXK39273.1"/>
    </source>
</evidence>
<dbReference type="EMBL" id="SDIL01000034">
    <property type="protein sequence ID" value="RXK39273.1"/>
    <property type="molecule type" value="Genomic_DNA"/>
</dbReference>
<dbReference type="OrthoDB" id="3746314at2759"/>
<feature type="compositionally biased region" description="Basic and acidic residues" evidence="1">
    <location>
        <begin position="120"/>
        <end position="132"/>
    </location>
</feature>
<gene>
    <name evidence="2" type="ORF">M231_03493</name>
</gene>
<dbReference type="Proteomes" id="UP000289152">
    <property type="component" value="Unassembled WGS sequence"/>
</dbReference>
<evidence type="ECO:0000313" key="3">
    <source>
        <dbReference type="Proteomes" id="UP000289152"/>
    </source>
</evidence>
<comment type="caution">
    <text evidence="2">The sequence shown here is derived from an EMBL/GenBank/DDBJ whole genome shotgun (WGS) entry which is preliminary data.</text>
</comment>
<keyword evidence="3" id="KW-1185">Reference proteome</keyword>
<protein>
    <submittedName>
        <fullName evidence="2">Uncharacterized protein</fullName>
    </submittedName>
</protein>
<dbReference type="InParanoid" id="A0A4Q1BN40"/>
<organism evidence="2 3">
    <name type="scientific">Tremella mesenterica</name>
    <name type="common">Jelly fungus</name>
    <dbReference type="NCBI Taxonomy" id="5217"/>
    <lineage>
        <taxon>Eukaryota</taxon>
        <taxon>Fungi</taxon>
        <taxon>Dikarya</taxon>
        <taxon>Basidiomycota</taxon>
        <taxon>Agaricomycotina</taxon>
        <taxon>Tremellomycetes</taxon>
        <taxon>Tremellales</taxon>
        <taxon>Tremellaceae</taxon>
        <taxon>Tremella</taxon>
    </lineage>
</organism>
<dbReference type="AlphaFoldDB" id="A0A4Q1BN40"/>
<name>A0A4Q1BN40_TREME</name>
<sequence>MLAMVTSSLNNITAPQIARTKTANKNTVEQGLSVRPTMKIVLYIAGNHHTVITVLGRAALLHLPQLGYTSRIKPGDAVGFLAKQQLHKLELKKSSHRRARISTSLSTDADDTVVGPGIPRDVEADRRSNRTA</sequence>
<reference evidence="2 3" key="1">
    <citation type="submission" date="2016-06" db="EMBL/GenBank/DDBJ databases">
        <title>Evolution of pathogenesis and genome organization in the Tremellales.</title>
        <authorList>
            <person name="Cuomo C."/>
            <person name="Litvintseva A."/>
            <person name="Heitman J."/>
            <person name="Chen Y."/>
            <person name="Sun S."/>
            <person name="Springer D."/>
            <person name="Dromer F."/>
            <person name="Young S."/>
            <person name="Zeng Q."/>
            <person name="Chapman S."/>
            <person name="Gujja S."/>
            <person name="Saif S."/>
            <person name="Birren B."/>
        </authorList>
    </citation>
    <scope>NUCLEOTIDE SEQUENCE [LARGE SCALE GENOMIC DNA]</scope>
    <source>
        <strain evidence="2 3">ATCC 28783</strain>
    </source>
</reference>